<evidence type="ECO:0000256" key="2">
    <source>
        <dbReference type="SAM" id="MobiDB-lite"/>
    </source>
</evidence>
<feature type="coiled-coil region" evidence="1">
    <location>
        <begin position="30"/>
        <end position="71"/>
    </location>
</feature>
<organism evidence="3 4">
    <name type="scientific">Roseomonas acroporae</name>
    <dbReference type="NCBI Taxonomy" id="2937791"/>
    <lineage>
        <taxon>Bacteria</taxon>
        <taxon>Pseudomonadati</taxon>
        <taxon>Pseudomonadota</taxon>
        <taxon>Alphaproteobacteria</taxon>
        <taxon>Acetobacterales</taxon>
        <taxon>Roseomonadaceae</taxon>
        <taxon>Roseomonas</taxon>
    </lineage>
</organism>
<feature type="compositionally biased region" description="Basic and acidic residues" evidence="2">
    <location>
        <begin position="149"/>
        <end position="174"/>
    </location>
</feature>
<dbReference type="AlphaFoldDB" id="A0A9X2BV99"/>
<comment type="caution">
    <text evidence="3">The sequence shown here is derived from an EMBL/GenBank/DDBJ whole genome shotgun (WGS) entry which is preliminary data.</text>
</comment>
<keyword evidence="1" id="KW-0175">Coiled coil</keyword>
<keyword evidence="4" id="KW-1185">Reference proteome</keyword>
<evidence type="ECO:0000313" key="4">
    <source>
        <dbReference type="Proteomes" id="UP001139516"/>
    </source>
</evidence>
<name>A0A9X2BV99_9PROT</name>
<feature type="compositionally biased region" description="Low complexity" evidence="2">
    <location>
        <begin position="227"/>
        <end position="238"/>
    </location>
</feature>
<accession>A0A9X2BV99</accession>
<evidence type="ECO:0000313" key="3">
    <source>
        <dbReference type="EMBL" id="MCK8783794.1"/>
    </source>
</evidence>
<sequence>MISFLRNLVGVKTDRVVQAGVEALVRWDPKSATEAELRTMEQHLDQLGIEVARARQTLEREKREADAVTQLSQQRMAAAEQIQRRIEAEPENKAALERSLETLVGMLESMQPDIERETRDAADAEDFLRTLEGAYNEAGAKLKTARSELERANRDMRRAEQQRDMAQRQAEAARRAAGLASTTSGLSVALKAMQDAAAKDLALAEAARAKSRLLTPTEPEKEDPNIASAMAAAGGRAQAPADLAGRLAALRAKQHR</sequence>
<dbReference type="Proteomes" id="UP001139516">
    <property type="component" value="Unassembled WGS sequence"/>
</dbReference>
<gene>
    <name evidence="3" type="ORF">M0638_05290</name>
</gene>
<evidence type="ECO:0000256" key="1">
    <source>
        <dbReference type="SAM" id="Coils"/>
    </source>
</evidence>
<feature type="region of interest" description="Disordered" evidence="2">
    <location>
        <begin position="210"/>
        <end position="238"/>
    </location>
</feature>
<dbReference type="RefSeq" id="WP_248665920.1">
    <property type="nucleotide sequence ID" value="NZ_JALPRX010000018.1"/>
</dbReference>
<reference evidence="3" key="1">
    <citation type="submission" date="2022-04" db="EMBL/GenBank/DDBJ databases">
        <title>Roseomonas acroporae sp. nov., isolated from coral Acropora digitifera.</title>
        <authorList>
            <person name="Sun H."/>
        </authorList>
    </citation>
    <scope>NUCLEOTIDE SEQUENCE</scope>
    <source>
        <strain evidence="3">NAR14</strain>
    </source>
</reference>
<proteinExistence type="predicted"/>
<dbReference type="EMBL" id="JALPRX010000018">
    <property type="protein sequence ID" value="MCK8783794.1"/>
    <property type="molecule type" value="Genomic_DNA"/>
</dbReference>
<protein>
    <submittedName>
        <fullName evidence="3">Uncharacterized protein</fullName>
    </submittedName>
</protein>
<feature type="region of interest" description="Disordered" evidence="2">
    <location>
        <begin position="149"/>
        <end position="176"/>
    </location>
</feature>